<gene>
    <name evidence="4" type="ORF">GFSPODELE1_LOCUS7682</name>
</gene>
<dbReference type="Proteomes" id="UP001497453">
    <property type="component" value="Chromosome 5"/>
</dbReference>
<dbReference type="PROSITE" id="PS51468">
    <property type="entry name" value="VIT"/>
    <property type="match status" value="1"/>
</dbReference>
<feature type="region of interest" description="Disordered" evidence="1">
    <location>
        <begin position="778"/>
        <end position="811"/>
    </location>
</feature>
<accession>A0ABP1DU49</accession>
<dbReference type="InterPro" id="IPR002035">
    <property type="entry name" value="VWF_A"/>
</dbReference>
<dbReference type="InterPro" id="IPR013694">
    <property type="entry name" value="VIT"/>
</dbReference>
<dbReference type="PANTHER" id="PTHR45737">
    <property type="entry name" value="VON WILLEBRAND FACTOR A DOMAIN-CONTAINING PROTEIN 5A"/>
    <property type="match status" value="1"/>
</dbReference>
<dbReference type="SMART" id="SM00609">
    <property type="entry name" value="VIT"/>
    <property type="match status" value="1"/>
</dbReference>
<evidence type="ECO:0000259" key="2">
    <source>
        <dbReference type="PROSITE" id="PS50234"/>
    </source>
</evidence>
<organism evidence="4 5">
    <name type="scientific">Somion occarium</name>
    <dbReference type="NCBI Taxonomy" id="3059160"/>
    <lineage>
        <taxon>Eukaryota</taxon>
        <taxon>Fungi</taxon>
        <taxon>Dikarya</taxon>
        <taxon>Basidiomycota</taxon>
        <taxon>Agaricomycotina</taxon>
        <taxon>Agaricomycetes</taxon>
        <taxon>Polyporales</taxon>
        <taxon>Cerrenaceae</taxon>
        <taxon>Somion</taxon>
    </lineage>
</organism>
<keyword evidence="5" id="KW-1185">Reference proteome</keyword>
<feature type="region of interest" description="Disordered" evidence="1">
    <location>
        <begin position="699"/>
        <end position="739"/>
    </location>
</feature>
<dbReference type="EMBL" id="OZ037948">
    <property type="protein sequence ID" value="CAL1710154.1"/>
    <property type="molecule type" value="Genomic_DNA"/>
</dbReference>
<reference evidence="5" key="1">
    <citation type="submission" date="2024-04" db="EMBL/GenBank/DDBJ databases">
        <authorList>
            <person name="Shaw F."/>
            <person name="Minotto A."/>
        </authorList>
    </citation>
    <scope>NUCLEOTIDE SEQUENCE [LARGE SCALE GENOMIC DNA]</scope>
</reference>
<feature type="domain" description="VWFA" evidence="2">
    <location>
        <begin position="324"/>
        <end position="509"/>
    </location>
</feature>
<evidence type="ECO:0000256" key="1">
    <source>
        <dbReference type="SAM" id="MobiDB-lite"/>
    </source>
</evidence>
<evidence type="ECO:0000259" key="3">
    <source>
        <dbReference type="PROSITE" id="PS51468"/>
    </source>
</evidence>
<dbReference type="PROSITE" id="PS50234">
    <property type="entry name" value="VWFA"/>
    <property type="match status" value="1"/>
</dbReference>
<dbReference type="PANTHER" id="PTHR45737:SF6">
    <property type="entry name" value="VON WILLEBRAND FACTOR A DOMAIN-CONTAINING PROTEIN 5A"/>
    <property type="match status" value="1"/>
</dbReference>
<dbReference type="SMART" id="SM00327">
    <property type="entry name" value="VWA"/>
    <property type="match status" value="1"/>
</dbReference>
<dbReference type="Pfam" id="PF08487">
    <property type="entry name" value="VIT"/>
    <property type="match status" value="1"/>
</dbReference>
<evidence type="ECO:0000313" key="5">
    <source>
        <dbReference type="Proteomes" id="UP001497453"/>
    </source>
</evidence>
<name>A0ABP1DU49_9APHY</name>
<dbReference type="Gene3D" id="3.40.50.410">
    <property type="entry name" value="von Willebrand factor, type A domain"/>
    <property type="match status" value="1"/>
</dbReference>
<dbReference type="SUPFAM" id="SSF53300">
    <property type="entry name" value="vWA-like"/>
    <property type="match status" value="1"/>
</dbReference>
<proteinExistence type="predicted"/>
<protein>
    <submittedName>
        <fullName evidence="4">Uncharacterized protein</fullName>
    </submittedName>
</protein>
<feature type="domain" description="VIT" evidence="3">
    <location>
        <begin position="59"/>
        <end position="190"/>
    </location>
</feature>
<feature type="compositionally biased region" description="Polar residues" evidence="1">
    <location>
        <begin position="800"/>
        <end position="811"/>
    </location>
</feature>
<dbReference type="InterPro" id="IPR036465">
    <property type="entry name" value="vWFA_dom_sf"/>
</dbReference>
<dbReference type="Pfam" id="PF13768">
    <property type="entry name" value="VWA_3"/>
    <property type="match status" value="1"/>
</dbReference>
<evidence type="ECO:0000313" key="4">
    <source>
        <dbReference type="EMBL" id="CAL1710154.1"/>
    </source>
</evidence>
<sequence length="913" mass="100093">MCGGSHGNRSVVHNLVARSMIQALQGHDLISVPYLHIHITLKHRLLKFHYMTMTDPPACGVAIQQDNGLSSYLPLEESQVQARIVDATAQVILTQVFSNHGSRHKTSQTRYVFPIPARGAVCAFQMQTEDGRVIRGIAKERNQAAAEHAQAIQAGKLTSLVEWSTDDVFTISLGPVPGGQRIRTMLTYVLDLLDDDAQDRIRFQLPTYIGARYGDVPRGVLGGMQADSRTRVTISVVIQTQGEVINISSPTHCSIIVTSGKYGGKVVVFKSQFFLQEDFVLSIDAEGLDGPRGFVERHPTRTDSIAMQLTVLPRFTLPPIPSQEYIFLVDCSGSMRGARITTAKESLAALLRSLPQRGTMFNVIRFGSSCVKLFTSSKVYCEGTFGEADKFINGTDADLGGTEIRTALQQVFRSRNTSIPTAVFVLTDGEAYDIDATISDVSKEAEKAKENARLRVFTLGIGSTASSAMCEGIARAGNGVCLMTATTEGIPGKCAKLVTAAKSYLLRNISIEWGVPSSDVSPFGRRRGEEATVQQVPERIETLYPGLRFIAFALIRSARGVLPREVVVRGQRDGAGEVIEMRIPVTESCADKSEPPLIHTLAAKRLITELQDDRGNRGQILSEEDKEVRTISLGTEYQLASRYTSFIAVEDGKEITSPYHDKSSHYAAEEYRTRSGFSRITMDPQPPTATRTLKSFCESYDGSEEEYSSHPKTTQQERGWEARGRSTPPQSFGSAPRPPAAHGGIFRKFSFRNPLSVISRSSSRDVLPLQASPALPEGFRPRGRKCPVTTVVPPPTVPVAQSSSSTAKPNTIQPTQDDVFALIRLQSFKGSFPMSEKFIQIVGQAAASLYHDLHIEKDSWTTILAIAYLQKYLKRQPELLQSLVEKAAEFVSGNGLPAGLDFNVLLDRAKNVI</sequence>